<dbReference type="Proteomes" id="UP001595191">
    <property type="component" value="Unassembled WGS sequence"/>
</dbReference>
<proteinExistence type="predicted"/>
<evidence type="ECO:0000313" key="2">
    <source>
        <dbReference type="Proteomes" id="UP001595191"/>
    </source>
</evidence>
<dbReference type="EMBL" id="JBHFPV010000001">
    <property type="protein sequence ID" value="MFH6602282.1"/>
    <property type="molecule type" value="Genomic_DNA"/>
</dbReference>
<gene>
    <name evidence="1" type="ORF">ACEZ3G_02245</name>
</gene>
<protein>
    <submittedName>
        <fullName evidence="1">Uncharacterized protein</fullName>
    </submittedName>
</protein>
<reference evidence="1" key="1">
    <citation type="submission" date="2024-09" db="EMBL/GenBank/DDBJ databases">
        <authorList>
            <person name="Liu J."/>
        </authorList>
    </citation>
    <scope>NUCLEOTIDE SEQUENCE</scope>
    <source>
        <strain evidence="1">NBU2967</strain>
    </source>
</reference>
<accession>A0ACC7LK05</accession>
<organism evidence="1 2">
    <name type="scientific">Meishania litoralis</name>
    <dbReference type="NCBI Taxonomy" id="3434685"/>
    <lineage>
        <taxon>Bacteria</taxon>
        <taxon>Pseudomonadati</taxon>
        <taxon>Bacteroidota</taxon>
        <taxon>Flavobacteriia</taxon>
        <taxon>Flavobacteriales</taxon>
        <taxon>Flavobacteriaceae</taxon>
        <taxon>Meishania</taxon>
    </lineage>
</organism>
<sequence length="44" mass="5018">MKEEVIGTREVFKSCFFVGCAAIIILVLFTIGYFIWVFTSDPIL</sequence>
<name>A0ACC7LK05_9FLAO</name>
<evidence type="ECO:0000313" key="1">
    <source>
        <dbReference type="EMBL" id="MFH6602282.1"/>
    </source>
</evidence>
<comment type="caution">
    <text evidence="1">The sequence shown here is derived from an EMBL/GenBank/DDBJ whole genome shotgun (WGS) entry which is preliminary data.</text>
</comment>
<keyword evidence="2" id="KW-1185">Reference proteome</keyword>